<dbReference type="AlphaFoldDB" id="A0A402C773"/>
<protein>
    <submittedName>
        <fullName evidence="1">Uncharacterized protein</fullName>
    </submittedName>
</protein>
<reference evidence="1 2" key="1">
    <citation type="submission" date="2018-11" db="EMBL/GenBank/DDBJ databases">
        <title>Microbial catabolism of amino acid.</title>
        <authorList>
            <person name="Hibi M."/>
            <person name="Ogawa J."/>
        </authorList>
    </citation>
    <scope>NUCLEOTIDE SEQUENCE [LARGE SCALE GENOMIC DNA]</scope>
    <source>
        <strain evidence="1 2">C31-06</strain>
    </source>
</reference>
<accession>A0A402C773</accession>
<sequence>MTTQESPKVSHVQVLADDSGSILAAVMRTARTDSIPDSGEDVAPQVSLLASEGQVLHDVSVSMGSAEEMFESLDQCVIRVDAGVPTLVRRADA</sequence>
<evidence type="ECO:0000313" key="2">
    <source>
        <dbReference type="Proteomes" id="UP000287519"/>
    </source>
</evidence>
<dbReference type="EMBL" id="BHYM01000027">
    <property type="protein sequence ID" value="GCE39474.1"/>
    <property type="molecule type" value="Genomic_DNA"/>
</dbReference>
<dbReference type="Proteomes" id="UP000287519">
    <property type="component" value="Unassembled WGS sequence"/>
</dbReference>
<dbReference type="RefSeq" id="WP_124391888.1">
    <property type="nucleotide sequence ID" value="NZ_BHYM01000027.1"/>
</dbReference>
<organism evidence="1 2">
    <name type="scientific">Rhodococcus wratislaviensis</name>
    <name type="common">Tsukamurella wratislaviensis</name>
    <dbReference type="NCBI Taxonomy" id="44752"/>
    <lineage>
        <taxon>Bacteria</taxon>
        <taxon>Bacillati</taxon>
        <taxon>Actinomycetota</taxon>
        <taxon>Actinomycetes</taxon>
        <taxon>Mycobacteriales</taxon>
        <taxon>Nocardiaceae</taxon>
        <taxon>Rhodococcus</taxon>
    </lineage>
</organism>
<comment type="caution">
    <text evidence="1">The sequence shown here is derived from an EMBL/GenBank/DDBJ whole genome shotgun (WGS) entry which is preliminary data.</text>
</comment>
<proteinExistence type="predicted"/>
<gene>
    <name evidence="1" type="ORF">Rhow_002998</name>
</gene>
<name>A0A402C773_RHOWR</name>
<evidence type="ECO:0000313" key="1">
    <source>
        <dbReference type="EMBL" id="GCE39474.1"/>
    </source>
</evidence>
<keyword evidence="2" id="KW-1185">Reference proteome</keyword>
<dbReference type="OrthoDB" id="4466350at2"/>